<name>A0A232ELU1_9HYME</name>
<protein>
    <submittedName>
        <fullName evidence="1">Uncharacterized protein</fullName>
    </submittedName>
</protein>
<proteinExistence type="predicted"/>
<dbReference type="EMBL" id="NNAY01003508">
    <property type="protein sequence ID" value="OXU19301.1"/>
    <property type="molecule type" value="Genomic_DNA"/>
</dbReference>
<dbReference type="AlphaFoldDB" id="A0A232ELU1"/>
<keyword evidence="2" id="KW-1185">Reference proteome</keyword>
<comment type="caution">
    <text evidence="1">The sequence shown here is derived from an EMBL/GenBank/DDBJ whole genome shotgun (WGS) entry which is preliminary data.</text>
</comment>
<accession>A0A232ELU1</accession>
<sequence>MLIGLPRSFSSQFLNGLHWHRGIKSPGPDPHSAFLCESDQLTTRSITSMLINFAVLHIILIHRF</sequence>
<gene>
    <name evidence="1" type="ORF">TSAR_014790</name>
</gene>
<reference evidence="1 2" key="1">
    <citation type="journal article" date="2017" name="Curr. Biol.">
        <title>The Evolution of Venom by Co-option of Single-Copy Genes.</title>
        <authorList>
            <person name="Martinson E.O."/>
            <person name="Mrinalini"/>
            <person name="Kelkar Y.D."/>
            <person name="Chang C.H."/>
            <person name="Werren J.H."/>
        </authorList>
    </citation>
    <scope>NUCLEOTIDE SEQUENCE [LARGE SCALE GENOMIC DNA]</scope>
    <source>
        <strain evidence="1 2">Alberta</strain>
        <tissue evidence="1">Whole body</tissue>
    </source>
</reference>
<evidence type="ECO:0000313" key="1">
    <source>
        <dbReference type="EMBL" id="OXU19301.1"/>
    </source>
</evidence>
<dbReference type="Proteomes" id="UP000215335">
    <property type="component" value="Unassembled WGS sequence"/>
</dbReference>
<organism evidence="1 2">
    <name type="scientific">Trichomalopsis sarcophagae</name>
    <dbReference type="NCBI Taxonomy" id="543379"/>
    <lineage>
        <taxon>Eukaryota</taxon>
        <taxon>Metazoa</taxon>
        <taxon>Ecdysozoa</taxon>
        <taxon>Arthropoda</taxon>
        <taxon>Hexapoda</taxon>
        <taxon>Insecta</taxon>
        <taxon>Pterygota</taxon>
        <taxon>Neoptera</taxon>
        <taxon>Endopterygota</taxon>
        <taxon>Hymenoptera</taxon>
        <taxon>Apocrita</taxon>
        <taxon>Proctotrupomorpha</taxon>
        <taxon>Chalcidoidea</taxon>
        <taxon>Pteromalidae</taxon>
        <taxon>Pteromalinae</taxon>
        <taxon>Trichomalopsis</taxon>
    </lineage>
</organism>
<evidence type="ECO:0000313" key="2">
    <source>
        <dbReference type="Proteomes" id="UP000215335"/>
    </source>
</evidence>